<accession>L0WHD1</accession>
<reference evidence="1 2" key="1">
    <citation type="journal article" date="2012" name="J. Bacteriol.">
        <title>Genome Sequence of the Alkane-Degrading Bacterium Alcanivorax hongdengensis Type Strain A-11-3.</title>
        <authorList>
            <person name="Lai Q."/>
            <person name="Shao Z."/>
        </authorList>
    </citation>
    <scope>NUCLEOTIDE SEQUENCE [LARGE SCALE GENOMIC DNA]</scope>
    <source>
        <strain evidence="1 2">A-11-3</strain>
    </source>
</reference>
<dbReference type="AlphaFoldDB" id="L0WHD1"/>
<gene>
    <name evidence="1" type="ORF">A11A3_04700</name>
</gene>
<dbReference type="Proteomes" id="UP000010164">
    <property type="component" value="Unassembled WGS sequence"/>
</dbReference>
<keyword evidence="2" id="KW-1185">Reference proteome</keyword>
<organism evidence="1 2">
    <name type="scientific">Alcanivorax hongdengensis A-11-3</name>
    <dbReference type="NCBI Taxonomy" id="1177179"/>
    <lineage>
        <taxon>Bacteria</taxon>
        <taxon>Pseudomonadati</taxon>
        <taxon>Pseudomonadota</taxon>
        <taxon>Gammaproteobacteria</taxon>
        <taxon>Oceanospirillales</taxon>
        <taxon>Alcanivoracaceae</taxon>
        <taxon>Alcanivorax</taxon>
    </lineage>
</organism>
<sequence>MAGLVLLMTTAAWAHGPEASAVKVRLDPLPAPMADIQVQVQTTVAPQLVVANHGKAPLTVLDEQGRAFVRIARDGVYADVRSPAWYRTQSAARGVPLPQGVSQTASAHWVKVQREPHWGWFDPRLRTEGVTVPHAVKDAGQPASIAGWSVPVRVGDTETRLQGQFRYEPLPRGVMFSRLTSAAQPLEGVTVSLAPGTVPALLVENRRDQPLLVMDGQGMPYLRIGPQGSFVNAREASQRNDLVPPRWVKVADVPRYTWTEPRAAHASRYPPSAVVRQGRRAVLDHWQIPVTLAGKTVPISGVVYWQPERGESVARAGHAHHSH</sequence>
<evidence type="ECO:0000313" key="1">
    <source>
        <dbReference type="EMBL" id="EKF75250.1"/>
    </source>
</evidence>
<dbReference type="PATRIC" id="fig|1177179.3.peg.939"/>
<comment type="caution">
    <text evidence="1">The sequence shown here is derived from an EMBL/GenBank/DDBJ whole genome shotgun (WGS) entry which is preliminary data.</text>
</comment>
<dbReference type="STRING" id="1177179.A11A3_04700"/>
<dbReference type="eggNOG" id="ENOG503384P">
    <property type="taxonomic scope" value="Bacteria"/>
</dbReference>
<evidence type="ECO:0000313" key="2">
    <source>
        <dbReference type="Proteomes" id="UP000010164"/>
    </source>
</evidence>
<proteinExistence type="predicted"/>
<name>L0WHD1_9GAMM</name>
<protein>
    <submittedName>
        <fullName evidence="1">Uncharacterized protein</fullName>
    </submittedName>
</protein>
<dbReference type="EMBL" id="AMRJ01000004">
    <property type="protein sequence ID" value="EKF75250.1"/>
    <property type="molecule type" value="Genomic_DNA"/>
</dbReference>